<feature type="domain" description="Cystatin" evidence="4">
    <location>
        <begin position="25"/>
        <end position="124"/>
    </location>
</feature>
<gene>
    <name evidence="6" type="ORF">MtrunA17_Chr3g0122101</name>
</gene>
<dbReference type="InterPro" id="IPR046350">
    <property type="entry name" value="Cystatin_sf"/>
</dbReference>
<evidence type="ECO:0000313" key="6">
    <source>
        <dbReference type="EMBL" id="RHN69197.1"/>
    </source>
</evidence>
<dbReference type="SMART" id="SM00043">
    <property type="entry name" value="CY"/>
    <property type="match status" value="1"/>
</dbReference>
<evidence type="ECO:0000256" key="2">
    <source>
        <dbReference type="ARBA" id="ARBA00022704"/>
    </source>
</evidence>
<accession>I3T6U2</accession>
<keyword evidence="2" id="KW-0789">Thiol protease inhibitor</keyword>
<dbReference type="PROSITE" id="PS00287">
    <property type="entry name" value="CYSTATIN"/>
    <property type="match status" value="1"/>
</dbReference>
<keyword evidence="3" id="KW-0732">Signal</keyword>
<feature type="signal peptide" evidence="3">
    <location>
        <begin position="1"/>
        <end position="22"/>
    </location>
</feature>
<dbReference type="AlphaFoldDB" id="I3T6U2"/>
<dbReference type="Proteomes" id="UP000265566">
    <property type="component" value="Chromosome 3"/>
</dbReference>
<evidence type="ECO:0000256" key="1">
    <source>
        <dbReference type="ARBA" id="ARBA00022690"/>
    </source>
</evidence>
<dbReference type="Gramene" id="rna17633">
    <property type="protein sequence ID" value="RHN69197.1"/>
    <property type="gene ID" value="gene17633"/>
</dbReference>
<organism evidence="5">
    <name type="scientific">Medicago truncatula</name>
    <name type="common">Barrel medic</name>
    <name type="synonym">Medicago tribuloides</name>
    <dbReference type="NCBI Taxonomy" id="3880"/>
    <lineage>
        <taxon>Eukaryota</taxon>
        <taxon>Viridiplantae</taxon>
        <taxon>Streptophyta</taxon>
        <taxon>Embryophyta</taxon>
        <taxon>Tracheophyta</taxon>
        <taxon>Spermatophyta</taxon>
        <taxon>Magnoliopsida</taxon>
        <taxon>eudicotyledons</taxon>
        <taxon>Gunneridae</taxon>
        <taxon>Pentapetalae</taxon>
        <taxon>rosids</taxon>
        <taxon>fabids</taxon>
        <taxon>Fabales</taxon>
        <taxon>Fabaceae</taxon>
        <taxon>Papilionoideae</taxon>
        <taxon>50 kb inversion clade</taxon>
        <taxon>NPAAA clade</taxon>
        <taxon>Hologalegina</taxon>
        <taxon>IRL clade</taxon>
        <taxon>Trifolieae</taxon>
        <taxon>Medicago</taxon>
    </lineage>
</organism>
<name>I3T6U2_MEDTR</name>
<dbReference type="CDD" id="cd00042">
    <property type="entry name" value="CY"/>
    <property type="match status" value="1"/>
</dbReference>
<dbReference type="InterPro" id="IPR000010">
    <property type="entry name" value="Cystatin_dom"/>
</dbReference>
<dbReference type="GO" id="GO:0004869">
    <property type="term" value="F:cysteine-type endopeptidase inhibitor activity"/>
    <property type="evidence" value="ECO:0007669"/>
    <property type="project" value="UniProtKB-KW"/>
</dbReference>
<evidence type="ECO:0000259" key="4">
    <source>
        <dbReference type="SMART" id="SM00043"/>
    </source>
</evidence>
<dbReference type="Pfam" id="PF16845">
    <property type="entry name" value="SQAPI"/>
    <property type="match status" value="1"/>
</dbReference>
<evidence type="ECO:0000256" key="3">
    <source>
        <dbReference type="SAM" id="SignalP"/>
    </source>
</evidence>
<protein>
    <submittedName>
        <fullName evidence="6">Putative Cystatin domain-containing protein</fullName>
    </submittedName>
</protein>
<keyword evidence="1" id="KW-0646">Protease inhibitor</keyword>
<sequence length="133" mass="14681">MMAMTLTIVITTLLCILSTASCGRVIVGARTEISDVGTNKEVQELGKFAVKEYNYKQGLNNGGGGEGLKFVEVVEAEQQVVSGMKYYLNISAVDHNGVQRMFNSVVVVKPWLHQYKKVIHFGPSSTFHQHTTM</sequence>
<feature type="chain" id="PRO_5033698616" evidence="3">
    <location>
        <begin position="23"/>
        <end position="133"/>
    </location>
</feature>
<dbReference type="InterPro" id="IPR018073">
    <property type="entry name" value="Prot_inh_cystat_CS"/>
</dbReference>
<dbReference type="EMBL" id="PSQE01000003">
    <property type="protein sequence ID" value="RHN69197.1"/>
    <property type="molecule type" value="Genomic_DNA"/>
</dbReference>
<dbReference type="PANTHER" id="PTHR47373:SF1">
    <property type="entry name" value="CYSTEINE PROTEINASE INHIBITOR 2"/>
    <property type="match status" value="1"/>
</dbReference>
<proteinExistence type="evidence at transcript level"/>
<evidence type="ECO:0000313" key="5">
    <source>
        <dbReference type="EMBL" id="AFK48234.1"/>
    </source>
</evidence>
<reference evidence="5" key="1">
    <citation type="submission" date="2012-05" db="EMBL/GenBank/DDBJ databases">
        <authorList>
            <person name="Krishnakumar V."/>
            <person name="Cheung F."/>
            <person name="Xiao Y."/>
            <person name="Chan A."/>
            <person name="Moskal W.A."/>
            <person name="Town C.D."/>
        </authorList>
    </citation>
    <scope>NUCLEOTIDE SEQUENCE</scope>
</reference>
<dbReference type="OrthoDB" id="1908104at2759"/>
<dbReference type="MEROPS" id="I25.054"/>
<dbReference type="EMBL" id="BT148440">
    <property type="protein sequence ID" value="AFK48234.1"/>
    <property type="molecule type" value="mRNA"/>
</dbReference>
<dbReference type="PANTHER" id="PTHR47373">
    <property type="entry name" value="CYSTEINE PROTEINASE INHIBITOR 2"/>
    <property type="match status" value="1"/>
</dbReference>
<dbReference type="Gene3D" id="3.10.450.10">
    <property type="match status" value="1"/>
</dbReference>
<dbReference type="ExpressionAtlas" id="I3T6U2">
    <property type="expression patterns" value="differential"/>
</dbReference>
<dbReference type="SUPFAM" id="SSF54403">
    <property type="entry name" value="Cystatin/monellin"/>
    <property type="match status" value="1"/>
</dbReference>
<reference evidence="6" key="2">
    <citation type="journal article" date="2018" name="Nat. Plants">
        <title>Whole-genome landscape of Medicago truncatula symbiotic genes.</title>
        <authorList>
            <person name="Pecrix Y."/>
            <person name="Gamas P."/>
            <person name="Carrere S."/>
        </authorList>
    </citation>
    <scope>NUCLEOTIDE SEQUENCE</scope>
    <source>
        <tissue evidence="6">Leaves</tissue>
    </source>
</reference>